<organism evidence="2 3">
    <name type="scientific">Sphagnum jensenii</name>
    <dbReference type="NCBI Taxonomy" id="128206"/>
    <lineage>
        <taxon>Eukaryota</taxon>
        <taxon>Viridiplantae</taxon>
        <taxon>Streptophyta</taxon>
        <taxon>Embryophyta</taxon>
        <taxon>Bryophyta</taxon>
        <taxon>Sphagnophytina</taxon>
        <taxon>Sphagnopsida</taxon>
        <taxon>Sphagnales</taxon>
        <taxon>Sphagnaceae</taxon>
        <taxon>Sphagnum</taxon>
    </lineage>
</organism>
<dbReference type="Gene3D" id="2.30.29.30">
    <property type="entry name" value="Pleckstrin-homology domain (PH domain)/Phosphotyrosine-binding domain (PTB)"/>
    <property type="match status" value="1"/>
</dbReference>
<dbReference type="Pfam" id="PF02174">
    <property type="entry name" value="IRS"/>
    <property type="match status" value="1"/>
</dbReference>
<gene>
    <name evidence="2" type="ORF">CSSPJE1EN1_LOCUS20359</name>
</gene>
<reference evidence="2" key="1">
    <citation type="submission" date="2024-02" db="EMBL/GenBank/DDBJ databases">
        <authorList>
            <consortium name="ELIXIR-Norway"/>
            <consortium name="Elixir Norway"/>
        </authorList>
    </citation>
    <scope>NUCLEOTIDE SEQUENCE</scope>
</reference>
<dbReference type="Proteomes" id="UP001497444">
    <property type="component" value="Chromosome 6"/>
</dbReference>
<sequence length="288" mass="32897">MSTQNLGERNVEHLFERKDGIIDQPRHKLTPKGLKQMGNMKRLSIMLALVNEDDEILDTPSLVDKQKGIFIFKRKLFHHDLSSRNQAGRDASTAFDFSQAIHEVMSGMYQLAAMDLHMLEALQLRVDLPMSTSLVKSNLEGMEKHGPDDDIEAMGDQGRNELLKTIATLPNEPNKIVRMNDYITFLKSCCPLYQSSWFFVKQNTNPKLPLEIFVAVNKRGVYFINPELKDKGVLCHIRFTEICSWGHSSHVASIVTGNMTNNYDHRFITRQGSEIGLTLQLYIFNIQL</sequence>
<dbReference type="InterPro" id="IPR002404">
    <property type="entry name" value="IRS_PTB"/>
</dbReference>
<evidence type="ECO:0000313" key="3">
    <source>
        <dbReference type="Proteomes" id="UP001497444"/>
    </source>
</evidence>
<feature type="domain" description="IRS-type PTB" evidence="1">
    <location>
        <begin position="200"/>
        <end position="283"/>
    </location>
</feature>
<dbReference type="InterPro" id="IPR011993">
    <property type="entry name" value="PH-like_dom_sf"/>
</dbReference>
<evidence type="ECO:0000259" key="1">
    <source>
        <dbReference type="Pfam" id="PF02174"/>
    </source>
</evidence>
<proteinExistence type="predicted"/>
<evidence type="ECO:0000313" key="2">
    <source>
        <dbReference type="EMBL" id="CAK9274881.1"/>
    </source>
</evidence>
<protein>
    <recommendedName>
        <fullName evidence="1">IRS-type PTB domain-containing protein</fullName>
    </recommendedName>
</protein>
<dbReference type="InterPro" id="IPR051567">
    <property type="entry name" value="Unconventional_Myosin_ATPase"/>
</dbReference>
<dbReference type="SUPFAM" id="SSF50729">
    <property type="entry name" value="PH domain-like"/>
    <property type="match status" value="1"/>
</dbReference>
<dbReference type="PANTHER" id="PTHR22692">
    <property type="entry name" value="MYOSIN VII, XV"/>
    <property type="match status" value="1"/>
</dbReference>
<name>A0ABP0X6Z4_9BRYO</name>
<dbReference type="EMBL" id="OZ020101">
    <property type="protein sequence ID" value="CAK9274881.1"/>
    <property type="molecule type" value="Genomic_DNA"/>
</dbReference>
<keyword evidence="3" id="KW-1185">Reference proteome</keyword>
<dbReference type="PANTHER" id="PTHR22692:SF33">
    <property type="entry name" value="MYOSIN"/>
    <property type="match status" value="1"/>
</dbReference>
<accession>A0ABP0X6Z4</accession>